<feature type="transmembrane region" description="Helical" evidence="2">
    <location>
        <begin position="87"/>
        <end position="109"/>
    </location>
</feature>
<keyword evidence="2" id="KW-0472">Membrane</keyword>
<dbReference type="Proteomes" id="UP000248985">
    <property type="component" value="Chromosome 1"/>
</dbReference>
<evidence type="ECO:0000313" key="3">
    <source>
        <dbReference type="EMBL" id="SQG47312.1"/>
    </source>
</evidence>
<dbReference type="SUPFAM" id="SSF103473">
    <property type="entry name" value="MFS general substrate transporter"/>
    <property type="match status" value="1"/>
</dbReference>
<organism evidence="3 4">
    <name type="scientific">Micrococcus luteus (strain ATCC 4698 / DSM 20030 / JCM 1464 / CCM 169 / CCUG 5858 / IAM 1056 / NBRC 3333 / NCIMB 9278 / NCTC 2665 / VKM Ac-2230)</name>
    <name type="common">Micrococcus lysodeikticus</name>
    <dbReference type="NCBI Taxonomy" id="465515"/>
    <lineage>
        <taxon>Bacteria</taxon>
        <taxon>Bacillati</taxon>
        <taxon>Actinomycetota</taxon>
        <taxon>Actinomycetes</taxon>
        <taxon>Micrococcales</taxon>
        <taxon>Micrococcaceae</taxon>
        <taxon>Micrococcus</taxon>
    </lineage>
</organism>
<evidence type="ECO:0000256" key="1">
    <source>
        <dbReference type="SAM" id="MobiDB-lite"/>
    </source>
</evidence>
<dbReference type="Gene3D" id="1.20.1250.20">
    <property type="entry name" value="MFS general substrate transporter like domains"/>
    <property type="match status" value="1"/>
</dbReference>
<feature type="transmembrane region" description="Helical" evidence="2">
    <location>
        <begin position="60"/>
        <end position="78"/>
    </location>
</feature>
<name>A0A7Z7KHK4_MICLC</name>
<accession>A0A7Z7KHK4</accession>
<keyword evidence="2" id="KW-1133">Transmembrane helix</keyword>
<proteinExistence type="predicted"/>
<dbReference type="InterPro" id="IPR036259">
    <property type="entry name" value="MFS_trans_sf"/>
</dbReference>
<feature type="transmembrane region" description="Helical" evidence="2">
    <location>
        <begin position="121"/>
        <end position="138"/>
    </location>
</feature>
<evidence type="ECO:0000256" key="2">
    <source>
        <dbReference type="SAM" id="Phobius"/>
    </source>
</evidence>
<sequence length="143" mass="15308">MENPQNPLAGRVPDVEPPARVAASTATRPDDATPDWRGRPFLGQPGPLANLFSVELWERFSFYGMQAMLVYYMSWTAAEGGLGIDPAVATGIVGAYGGMVYVFCILGGWVADRLLGSERTMFFSAVGIMLGHIALALVPGSRV</sequence>
<keyword evidence="2" id="KW-0812">Transmembrane</keyword>
<protein>
    <submittedName>
        <fullName evidence="3">Di-/tripeptide transporter</fullName>
    </submittedName>
</protein>
<feature type="region of interest" description="Disordered" evidence="1">
    <location>
        <begin position="1"/>
        <end position="36"/>
    </location>
</feature>
<dbReference type="AlphaFoldDB" id="A0A7Z7KHK4"/>
<dbReference type="EMBL" id="LS483396">
    <property type="protein sequence ID" value="SQG47312.1"/>
    <property type="molecule type" value="Genomic_DNA"/>
</dbReference>
<reference evidence="3 4" key="1">
    <citation type="submission" date="2018-06" db="EMBL/GenBank/DDBJ databases">
        <authorList>
            <consortium name="Pathogen Informatics"/>
            <person name="Doyle S."/>
        </authorList>
    </citation>
    <scope>NUCLEOTIDE SEQUENCE [LARGE SCALE GENOMIC DNA]</scope>
    <source>
        <strain evidence="3 4">NCTC2665</strain>
    </source>
</reference>
<evidence type="ECO:0000313" key="4">
    <source>
        <dbReference type="Proteomes" id="UP000248985"/>
    </source>
</evidence>
<gene>
    <name evidence="3" type="primary">dtpT_2</name>
    <name evidence="3" type="ORF">NCTC2665_00066</name>
</gene>